<name>A0A5C6EVA7_9BACT</name>
<evidence type="ECO:0000256" key="1">
    <source>
        <dbReference type="ARBA" id="ARBA00022801"/>
    </source>
</evidence>
<gene>
    <name evidence="4" type="primary">rsbU_2</name>
    <name evidence="4" type="ORF">Poly59_29910</name>
</gene>
<sequence length="509" mass="56286">MFKKSKSHRSIRYQLLSVTSVVTVAFVIALIVIDYRREVRHHFAEKQSDLYEEAKTVLPGVVHTREHGNKSVQKFIDSICNRMDVKHSPNHHIIVKIAGDMLQANTHFRASPELLAKFDQASQQTQFEIEAEGNDLLVGRYSEGDVTVIVSEDVASLRSAVIGDELFRVFGIVLMGIAAATIVHLLLVRLVSRPLDALVEKVKSVGQGIYDTPLADFESTELHVLSTEITAMSEAIAYSENDRKSRLKKARDIQQNLLPNDVKIPGVSIAITYNPAEEVGGDYLDILPQSNNRWLVCVADATGHGVPAAMSAAMLKTMLLQASERSDSPAEILSEMNRVFMQVQIFGDFASLILIEIDLAARTLSYANAGHDPAWLMKATGEVLELEATGTLLGIDEDAVWEEEFVDLTEGSRLAISTDGITETFGADDEMFSKERLLSTLRECRNRSLAQTNENARQLVDAHRANGVQTDDVTLLLMEFGAFAPLEKNDSNELDGFISQAFQSPLGRR</sequence>
<dbReference type="GO" id="GO:0016020">
    <property type="term" value="C:membrane"/>
    <property type="evidence" value="ECO:0007669"/>
    <property type="project" value="InterPro"/>
</dbReference>
<dbReference type="InterPro" id="IPR001932">
    <property type="entry name" value="PPM-type_phosphatase-like_dom"/>
</dbReference>
<dbReference type="PANTHER" id="PTHR43156">
    <property type="entry name" value="STAGE II SPORULATION PROTEIN E-RELATED"/>
    <property type="match status" value="1"/>
</dbReference>
<evidence type="ECO:0000313" key="5">
    <source>
        <dbReference type="Proteomes" id="UP000317977"/>
    </source>
</evidence>
<evidence type="ECO:0000313" key="4">
    <source>
        <dbReference type="EMBL" id="TWU51399.1"/>
    </source>
</evidence>
<dbReference type="OrthoDB" id="247273at2"/>
<dbReference type="GO" id="GO:0016791">
    <property type="term" value="F:phosphatase activity"/>
    <property type="evidence" value="ECO:0007669"/>
    <property type="project" value="TreeGrafter"/>
</dbReference>
<organism evidence="4 5">
    <name type="scientific">Rubripirellula reticaptiva</name>
    <dbReference type="NCBI Taxonomy" id="2528013"/>
    <lineage>
        <taxon>Bacteria</taxon>
        <taxon>Pseudomonadati</taxon>
        <taxon>Planctomycetota</taxon>
        <taxon>Planctomycetia</taxon>
        <taxon>Pirellulales</taxon>
        <taxon>Pirellulaceae</taxon>
        <taxon>Rubripirellula</taxon>
    </lineage>
</organism>
<comment type="caution">
    <text evidence="4">The sequence shown here is derived from an EMBL/GenBank/DDBJ whole genome shotgun (WGS) entry which is preliminary data.</text>
</comment>
<dbReference type="Proteomes" id="UP000317977">
    <property type="component" value="Unassembled WGS sequence"/>
</dbReference>
<evidence type="ECO:0000256" key="2">
    <source>
        <dbReference type="SAM" id="Phobius"/>
    </source>
</evidence>
<dbReference type="AlphaFoldDB" id="A0A5C6EVA7"/>
<reference evidence="4 5" key="1">
    <citation type="submission" date="2019-02" db="EMBL/GenBank/DDBJ databases">
        <title>Deep-cultivation of Planctomycetes and their phenomic and genomic characterization uncovers novel biology.</title>
        <authorList>
            <person name="Wiegand S."/>
            <person name="Jogler M."/>
            <person name="Boedeker C."/>
            <person name="Pinto D."/>
            <person name="Vollmers J."/>
            <person name="Rivas-Marin E."/>
            <person name="Kohn T."/>
            <person name="Peeters S.H."/>
            <person name="Heuer A."/>
            <person name="Rast P."/>
            <person name="Oberbeckmann S."/>
            <person name="Bunk B."/>
            <person name="Jeske O."/>
            <person name="Meyerdierks A."/>
            <person name="Storesund J.E."/>
            <person name="Kallscheuer N."/>
            <person name="Luecker S."/>
            <person name="Lage O.M."/>
            <person name="Pohl T."/>
            <person name="Merkel B.J."/>
            <person name="Hornburger P."/>
            <person name="Mueller R.-W."/>
            <person name="Bruemmer F."/>
            <person name="Labrenz M."/>
            <person name="Spormann A.M."/>
            <person name="Op Den Camp H."/>
            <person name="Overmann J."/>
            <person name="Amann R."/>
            <person name="Jetten M.S.M."/>
            <person name="Mascher T."/>
            <person name="Medema M.H."/>
            <person name="Devos D.P."/>
            <person name="Kaster A.-K."/>
            <person name="Ovreas L."/>
            <person name="Rohde M."/>
            <person name="Galperin M.Y."/>
            <person name="Jogler C."/>
        </authorList>
    </citation>
    <scope>NUCLEOTIDE SEQUENCE [LARGE SCALE GENOMIC DNA]</scope>
    <source>
        <strain evidence="4 5">Poly59</strain>
    </source>
</reference>
<feature type="transmembrane region" description="Helical" evidence="2">
    <location>
        <begin position="166"/>
        <end position="188"/>
    </location>
</feature>
<feature type="domain" description="HAMP" evidence="3">
    <location>
        <begin position="189"/>
        <end position="241"/>
    </location>
</feature>
<dbReference type="RefSeq" id="WP_146534769.1">
    <property type="nucleotide sequence ID" value="NZ_SJPX01000003.1"/>
</dbReference>
<dbReference type="SUPFAM" id="SSF81606">
    <property type="entry name" value="PP2C-like"/>
    <property type="match status" value="1"/>
</dbReference>
<protein>
    <submittedName>
        <fullName evidence="4">Phosphoserine phosphatase RsbU</fullName>
        <ecNumber evidence="4">3.1.3.3</ecNumber>
    </submittedName>
</protein>
<keyword evidence="2" id="KW-0472">Membrane</keyword>
<dbReference type="InterPro" id="IPR052016">
    <property type="entry name" value="Bact_Sigma-Reg"/>
</dbReference>
<dbReference type="PROSITE" id="PS50885">
    <property type="entry name" value="HAMP"/>
    <property type="match status" value="1"/>
</dbReference>
<feature type="transmembrane region" description="Helical" evidence="2">
    <location>
        <begin position="12"/>
        <end position="33"/>
    </location>
</feature>
<dbReference type="Pfam" id="PF07228">
    <property type="entry name" value="SpoIIE"/>
    <property type="match status" value="1"/>
</dbReference>
<keyword evidence="1 4" id="KW-0378">Hydrolase</keyword>
<dbReference type="Gene3D" id="3.60.40.10">
    <property type="entry name" value="PPM-type phosphatase domain"/>
    <property type="match status" value="1"/>
</dbReference>
<dbReference type="GO" id="GO:0007165">
    <property type="term" value="P:signal transduction"/>
    <property type="evidence" value="ECO:0007669"/>
    <property type="project" value="InterPro"/>
</dbReference>
<dbReference type="PANTHER" id="PTHR43156:SF2">
    <property type="entry name" value="STAGE II SPORULATION PROTEIN E"/>
    <property type="match status" value="1"/>
</dbReference>
<keyword evidence="2" id="KW-1133">Transmembrane helix</keyword>
<dbReference type="InterPro" id="IPR036457">
    <property type="entry name" value="PPM-type-like_dom_sf"/>
</dbReference>
<accession>A0A5C6EVA7</accession>
<evidence type="ECO:0000259" key="3">
    <source>
        <dbReference type="PROSITE" id="PS50885"/>
    </source>
</evidence>
<dbReference type="EC" id="3.1.3.3" evidence="4"/>
<keyword evidence="5" id="KW-1185">Reference proteome</keyword>
<dbReference type="InterPro" id="IPR003660">
    <property type="entry name" value="HAMP_dom"/>
</dbReference>
<dbReference type="SMART" id="SM00331">
    <property type="entry name" value="PP2C_SIG"/>
    <property type="match status" value="1"/>
</dbReference>
<proteinExistence type="predicted"/>
<keyword evidence="2" id="KW-0812">Transmembrane</keyword>
<dbReference type="Gene3D" id="6.10.340.10">
    <property type="match status" value="1"/>
</dbReference>
<dbReference type="EMBL" id="SJPX01000003">
    <property type="protein sequence ID" value="TWU51399.1"/>
    <property type="molecule type" value="Genomic_DNA"/>
</dbReference>